<gene>
    <name evidence="4" type="ORF">BJ508DRAFT_414343</name>
</gene>
<dbReference type="GO" id="GO:0016787">
    <property type="term" value="F:hydrolase activity"/>
    <property type="evidence" value="ECO:0007669"/>
    <property type="project" value="UniProtKB-KW"/>
</dbReference>
<dbReference type="InterPro" id="IPR050593">
    <property type="entry name" value="LovG"/>
</dbReference>
<feature type="region of interest" description="Disordered" evidence="2">
    <location>
        <begin position="179"/>
        <end position="199"/>
    </location>
</feature>
<dbReference type="PANTHER" id="PTHR48070">
    <property type="entry name" value="ESTERASE OVCA2"/>
    <property type="match status" value="1"/>
</dbReference>
<dbReference type="Pfam" id="PF03959">
    <property type="entry name" value="FSH1"/>
    <property type="match status" value="1"/>
</dbReference>
<dbReference type="AlphaFoldDB" id="A0A3N4I7P5"/>
<organism evidence="4 5">
    <name type="scientific">Ascobolus immersus RN42</name>
    <dbReference type="NCBI Taxonomy" id="1160509"/>
    <lineage>
        <taxon>Eukaryota</taxon>
        <taxon>Fungi</taxon>
        <taxon>Dikarya</taxon>
        <taxon>Ascomycota</taxon>
        <taxon>Pezizomycotina</taxon>
        <taxon>Pezizomycetes</taxon>
        <taxon>Pezizales</taxon>
        <taxon>Ascobolaceae</taxon>
        <taxon>Ascobolus</taxon>
    </lineage>
</organism>
<dbReference type="InterPro" id="IPR005645">
    <property type="entry name" value="FSH-like_dom"/>
</dbReference>
<dbReference type="InterPro" id="IPR029058">
    <property type="entry name" value="AB_hydrolase_fold"/>
</dbReference>
<accession>A0A3N4I7P5</accession>
<name>A0A3N4I7P5_ASCIM</name>
<dbReference type="PANTHER" id="PTHR48070:SF7">
    <property type="entry name" value="SERINE HYDROLASE FSH DOMAIN-CONTAINING PROTEIN-RELATED"/>
    <property type="match status" value="1"/>
</dbReference>
<protein>
    <recommendedName>
        <fullName evidence="3">Serine hydrolase domain-containing protein</fullName>
    </recommendedName>
</protein>
<dbReference type="GO" id="GO:0019748">
    <property type="term" value="P:secondary metabolic process"/>
    <property type="evidence" value="ECO:0007669"/>
    <property type="project" value="TreeGrafter"/>
</dbReference>
<dbReference type="Gene3D" id="3.40.50.1820">
    <property type="entry name" value="alpha/beta hydrolase"/>
    <property type="match status" value="1"/>
</dbReference>
<keyword evidence="5" id="KW-1185">Reference proteome</keyword>
<dbReference type="Proteomes" id="UP000275078">
    <property type="component" value="Unassembled WGS sequence"/>
</dbReference>
<keyword evidence="1" id="KW-0378">Hydrolase</keyword>
<evidence type="ECO:0000259" key="3">
    <source>
        <dbReference type="Pfam" id="PF03959"/>
    </source>
</evidence>
<evidence type="ECO:0000256" key="1">
    <source>
        <dbReference type="ARBA" id="ARBA00022801"/>
    </source>
</evidence>
<evidence type="ECO:0000313" key="4">
    <source>
        <dbReference type="EMBL" id="RPA82085.1"/>
    </source>
</evidence>
<dbReference type="GO" id="GO:0005737">
    <property type="term" value="C:cytoplasm"/>
    <property type="evidence" value="ECO:0007669"/>
    <property type="project" value="TreeGrafter"/>
</dbReference>
<dbReference type="SUPFAM" id="SSF53474">
    <property type="entry name" value="alpha/beta-Hydrolases"/>
    <property type="match status" value="1"/>
</dbReference>
<evidence type="ECO:0000256" key="2">
    <source>
        <dbReference type="SAM" id="MobiDB-lite"/>
    </source>
</evidence>
<dbReference type="OrthoDB" id="2094269at2759"/>
<dbReference type="STRING" id="1160509.A0A3N4I7P5"/>
<dbReference type="GO" id="GO:0005634">
    <property type="term" value="C:nucleus"/>
    <property type="evidence" value="ECO:0007669"/>
    <property type="project" value="TreeGrafter"/>
</dbReference>
<dbReference type="EMBL" id="ML119674">
    <property type="protein sequence ID" value="RPA82085.1"/>
    <property type="molecule type" value="Genomic_DNA"/>
</dbReference>
<proteinExistence type="predicted"/>
<reference evidence="4 5" key="1">
    <citation type="journal article" date="2018" name="Nat. Ecol. Evol.">
        <title>Pezizomycetes genomes reveal the molecular basis of ectomycorrhizal truffle lifestyle.</title>
        <authorList>
            <person name="Murat C."/>
            <person name="Payen T."/>
            <person name="Noel B."/>
            <person name="Kuo A."/>
            <person name="Morin E."/>
            <person name="Chen J."/>
            <person name="Kohler A."/>
            <person name="Krizsan K."/>
            <person name="Balestrini R."/>
            <person name="Da Silva C."/>
            <person name="Montanini B."/>
            <person name="Hainaut M."/>
            <person name="Levati E."/>
            <person name="Barry K.W."/>
            <person name="Belfiori B."/>
            <person name="Cichocki N."/>
            <person name="Clum A."/>
            <person name="Dockter R.B."/>
            <person name="Fauchery L."/>
            <person name="Guy J."/>
            <person name="Iotti M."/>
            <person name="Le Tacon F."/>
            <person name="Lindquist E.A."/>
            <person name="Lipzen A."/>
            <person name="Malagnac F."/>
            <person name="Mello A."/>
            <person name="Molinier V."/>
            <person name="Miyauchi S."/>
            <person name="Poulain J."/>
            <person name="Riccioni C."/>
            <person name="Rubini A."/>
            <person name="Sitrit Y."/>
            <person name="Splivallo R."/>
            <person name="Traeger S."/>
            <person name="Wang M."/>
            <person name="Zifcakova L."/>
            <person name="Wipf D."/>
            <person name="Zambonelli A."/>
            <person name="Paolocci F."/>
            <person name="Nowrousian M."/>
            <person name="Ottonello S."/>
            <person name="Baldrian P."/>
            <person name="Spatafora J.W."/>
            <person name="Henrissat B."/>
            <person name="Nagy L.G."/>
            <person name="Aury J.M."/>
            <person name="Wincker P."/>
            <person name="Grigoriev I.V."/>
            <person name="Bonfante P."/>
            <person name="Martin F.M."/>
        </authorList>
    </citation>
    <scope>NUCLEOTIDE SEQUENCE [LARGE SCALE GENOMIC DNA]</scope>
    <source>
        <strain evidence="4 5">RN42</strain>
    </source>
</reference>
<sequence>MTKRILCLHGRGTSGQIFKSQTASFRYKLDPTSTTYTFDFLDAPHQCPPGPDIKLFYSPPYYTFYPFDPVSSHSSITDIRACHAWLDGIFSSREPYDGVMCFSQGCAVISSYLLYRNWERPGEQVPFKWAMFICGGCPLNVLDDLGIDVGKKAWEIDEATRLGLAEKVAALEASLETGEDRWATPASTTGSAKGVLEGLDPDAEVNPRDVCGLDTTKLGDMRITIPTVHVYGGRDPRWPASLQLAYLCDGGVRKVWNHGGGHDVPRGKEVSETLAGLVEWVVGMGEMV</sequence>
<evidence type="ECO:0000313" key="5">
    <source>
        <dbReference type="Proteomes" id="UP000275078"/>
    </source>
</evidence>
<feature type="domain" description="Serine hydrolase" evidence="3">
    <location>
        <begin position="2"/>
        <end position="272"/>
    </location>
</feature>